<feature type="signal peptide" evidence="2">
    <location>
        <begin position="1"/>
        <end position="27"/>
    </location>
</feature>
<dbReference type="InterPro" id="IPR004155">
    <property type="entry name" value="PBS_lyase_HEAT"/>
</dbReference>
<dbReference type="Proteomes" id="UP000315003">
    <property type="component" value="Chromosome"/>
</dbReference>
<evidence type="ECO:0000313" key="3">
    <source>
        <dbReference type="EMBL" id="QDT60095.1"/>
    </source>
</evidence>
<protein>
    <submittedName>
        <fullName evidence="3">HEAT repeat protein</fullName>
    </submittedName>
</protein>
<dbReference type="PANTHER" id="PTHR12697:SF38">
    <property type="entry name" value="PBS LYASE HEAT DOMAIN PROTEIN REPEAT-CONTAINING PROTEIN"/>
    <property type="match status" value="1"/>
</dbReference>
<dbReference type="PANTHER" id="PTHR12697">
    <property type="entry name" value="PBS LYASE HEAT-LIKE PROTEIN"/>
    <property type="match status" value="1"/>
</dbReference>
<reference evidence="3 4" key="1">
    <citation type="submission" date="2019-02" db="EMBL/GenBank/DDBJ databases">
        <title>Deep-cultivation of Planctomycetes and their phenomic and genomic characterization uncovers novel biology.</title>
        <authorList>
            <person name="Wiegand S."/>
            <person name="Jogler M."/>
            <person name="Boedeker C."/>
            <person name="Pinto D."/>
            <person name="Vollmers J."/>
            <person name="Rivas-Marin E."/>
            <person name="Kohn T."/>
            <person name="Peeters S.H."/>
            <person name="Heuer A."/>
            <person name="Rast P."/>
            <person name="Oberbeckmann S."/>
            <person name="Bunk B."/>
            <person name="Jeske O."/>
            <person name="Meyerdierks A."/>
            <person name="Storesund J.E."/>
            <person name="Kallscheuer N."/>
            <person name="Luecker S."/>
            <person name="Lage O.M."/>
            <person name="Pohl T."/>
            <person name="Merkel B.J."/>
            <person name="Hornburger P."/>
            <person name="Mueller R.-W."/>
            <person name="Bruemmer F."/>
            <person name="Labrenz M."/>
            <person name="Spormann A.M."/>
            <person name="Op den Camp H."/>
            <person name="Overmann J."/>
            <person name="Amann R."/>
            <person name="Jetten M.S.M."/>
            <person name="Mascher T."/>
            <person name="Medema M.H."/>
            <person name="Devos D.P."/>
            <person name="Kaster A.-K."/>
            <person name="Ovreas L."/>
            <person name="Rohde M."/>
            <person name="Galperin M.Y."/>
            <person name="Jogler C."/>
        </authorList>
    </citation>
    <scope>NUCLEOTIDE SEQUENCE [LARGE SCALE GENOMIC DNA]</scope>
    <source>
        <strain evidence="3 4">SV_7m_r</strain>
    </source>
</reference>
<organism evidence="3 4">
    <name type="scientific">Stieleria bergensis</name>
    <dbReference type="NCBI Taxonomy" id="2528025"/>
    <lineage>
        <taxon>Bacteria</taxon>
        <taxon>Pseudomonadati</taxon>
        <taxon>Planctomycetota</taxon>
        <taxon>Planctomycetia</taxon>
        <taxon>Pirellulales</taxon>
        <taxon>Pirellulaceae</taxon>
        <taxon>Stieleria</taxon>
    </lineage>
</organism>
<evidence type="ECO:0000256" key="2">
    <source>
        <dbReference type="SAM" id="SignalP"/>
    </source>
</evidence>
<feature type="region of interest" description="Disordered" evidence="1">
    <location>
        <begin position="314"/>
        <end position="344"/>
    </location>
</feature>
<dbReference type="Gene3D" id="1.25.10.10">
    <property type="entry name" value="Leucine-rich Repeat Variant"/>
    <property type="match status" value="2"/>
</dbReference>
<keyword evidence="2" id="KW-0732">Signal</keyword>
<sequence precursor="true">MLRSLARMFVLSGLVTLTMGLVAPLHAAPPKPTPEDQREGMKRVDAFGKMIVGRVFDAREVSPKRADAVRQSNHDEVVAFSMTLKTSEERLHFANMLLDDIVEILTDRTLAEVAGPLLKDQDLRVQNWAFLAIHKSKSGARYAKELIALAGKEDPPKQWLTHLIWAMRSSDHEAFTQPLVKFTRHADTEIRREAVIALPHLSPEQTLKVTPQLLNDKDRVIRHLAIRALGRSRVPEAFPLIRPLLTHKSWLIREEGIEALVDLTKTSDWKTNPVMLKKVRDAFGPQLRKALSDEYRRVREKASETMRVLGIPRKANKARDSASTTTSTGNAAENIGVDIDDNGTKTDEKELPIAKAKLAEAAAVADTFIKLAAKSDQPLTAQQLQPLVKQLWVDWHEANEAVKAFVKMGPKAAAAVDAILPGTIDDSAPKKWTFGSSAPLGEFHREALKAIGAAAVPALCKVVNDENAKFELREQAQRVLSDLRPRPEDRELYIDTMLAQRDEGNSLSTFAIAALAQMGYRDLWMAIPILSDAERLRDPMYGDLPLALHYIRPVIDQAIKDGVPVKSWWTPKLRDRLLASLGDANASMFGPSHKIIALFVLAGDDAIVPYLLDYVRNGKAGGLAAVSAWALGELNRKEALEDVLDLLTRIPLDDLYQTEFRPIAAAGKLGGKEAVPALIEMLKSDRGAAEHAALALARIGDKRAVEPVKALFKRSLKGGPALQHTMTAMVMFGEDDAVDQTIKQVFRPGRNWDRIGPEHVIEAILDLKDIKLRHHGIRLIMQGTFNPPKGIHHTVLPDIREVFAKRFGLEENGFIEPHEFRQWWEMNWTRFGEGE</sequence>
<dbReference type="EMBL" id="CP036272">
    <property type="protein sequence ID" value="QDT60095.1"/>
    <property type="molecule type" value="Genomic_DNA"/>
</dbReference>
<dbReference type="InterPro" id="IPR016024">
    <property type="entry name" value="ARM-type_fold"/>
</dbReference>
<feature type="compositionally biased region" description="Low complexity" evidence="1">
    <location>
        <begin position="321"/>
        <end position="332"/>
    </location>
</feature>
<name>A0A517SVE0_9BACT</name>
<proteinExistence type="predicted"/>
<dbReference type="SMART" id="SM00567">
    <property type="entry name" value="EZ_HEAT"/>
    <property type="match status" value="5"/>
</dbReference>
<evidence type="ECO:0000313" key="4">
    <source>
        <dbReference type="Proteomes" id="UP000315003"/>
    </source>
</evidence>
<dbReference type="GO" id="GO:0016491">
    <property type="term" value="F:oxidoreductase activity"/>
    <property type="evidence" value="ECO:0007669"/>
    <property type="project" value="TreeGrafter"/>
</dbReference>
<dbReference type="InterPro" id="IPR011989">
    <property type="entry name" value="ARM-like"/>
</dbReference>
<dbReference type="Pfam" id="PF03130">
    <property type="entry name" value="HEAT_PBS"/>
    <property type="match status" value="1"/>
</dbReference>
<accession>A0A517SVE0</accession>
<evidence type="ECO:0000256" key="1">
    <source>
        <dbReference type="SAM" id="MobiDB-lite"/>
    </source>
</evidence>
<dbReference type="AlphaFoldDB" id="A0A517SVE0"/>
<gene>
    <name evidence="3" type="ORF">SV7mr_26120</name>
</gene>
<dbReference type="Pfam" id="PF13646">
    <property type="entry name" value="HEAT_2"/>
    <property type="match status" value="1"/>
</dbReference>
<feature type="chain" id="PRO_5021861323" evidence="2">
    <location>
        <begin position="28"/>
        <end position="835"/>
    </location>
</feature>
<keyword evidence="4" id="KW-1185">Reference proteome</keyword>
<dbReference type="SUPFAM" id="SSF48371">
    <property type="entry name" value="ARM repeat"/>
    <property type="match status" value="1"/>
</dbReference>